<name>A4WTD9_CERS5</name>
<proteinExistence type="predicted"/>
<dbReference type="KEGG" id="rsq:Rsph17025_1760"/>
<dbReference type="HOGENOM" id="CLU_218787_0_0_5"/>
<gene>
    <name evidence="1" type="ordered locus">Rsph17025_1760</name>
</gene>
<sequence length="42" mass="4586">MSVWEYAAAVDGWIEANCPGEAGKLTPEDEDDLWAMVQAKMG</sequence>
<accession>A4WTD9</accession>
<protein>
    <submittedName>
        <fullName evidence="1">Uncharacterized protein</fullName>
    </submittedName>
</protein>
<reference evidence="1" key="1">
    <citation type="submission" date="2007-04" db="EMBL/GenBank/DDBJ databases">
        <title>Complete sequence of chromosome of Rhodobacter sphaeroides ATCC 17025.</title>
        <authorList>
            <consortium name="US DOE Joint Genome Institute"/>
            <person name="Copeland A."/>
            <person name="Lucas S."/>
            <person name="Lapidus A."/>
            <person name="Barry K."/>
            <person name="Detter J.C."/>
            <person name="Glavina del Rio T."/>
            <person name="Hammon N."/>
            <person name="Israni S."/>
            <person name="Dalin E."/>
            <person name="Tice H."/>
            <person name="Pitluck S."/>
            <person name="Chertkov O."/>
            <person name="Brettin T."/>
            <person name="Bruce D."/>
            <person name="Han C."/>
            <person name="Schmutz J."/>
            <person name="Larimer F."/>
            <person name="Land M."/>
            <person name="Hauser L."/>
            <person name="Kyrpides N."/>
            <person name="Kim E."/>
            <person name="Richardson P."/>
            <person name="Mackenzie C."/>
            <person name="Choudhary M."/>
            <person name="Donohue T.J."/>
            <person name="Kaplan S."/>
        </authorList>
    </citation>
    <scope>NUCLEOTIDE SEQUENCE [LARGE SCALE GENOMIC DNA]</scope>
    <source>
        <strain evidence="1">ATCC 17025</strain>
    </source>
</reference>
<dbReference type="EMBL" id="CP000661">
    <property type="protein sequence ID" value="ABP70653.1"/>
    <property type="molecule type" value="Genomic_DNA"/>
</dbReference>
<dbReference type="AlphaFoldDB" id="A4WTD9"/>
<organism evidence="1">
    <name type="scientific">Cereibacter sphaeroides (strain ATCC 17025 / ATH 2.4.3)</name>
    <name type="common">Rhodobacter sphaeroides</name>
    <dbReference type="NCBI Taxonomy" id="349102"/>
    <lineage>
        <taxon>Bacteria</taxon>
        <taxon>Pseudomonadati</taxon>
        <taxon>Pseudomonadota</taxon>
        <taxon>Alphaproteobacteria</taxon>
        <taxon>Rhodobacterales</taxon>
        <taxon>Paracoccaceae</taxon>
        <taxon>Cereibacter</taxon>
    </lineage>
</organism>
<evidence type="ECO:0000313" key="1">
    <source>
        <dbReference type="EMBL" id="ABP70653.1"/>
    </source>
</evidence>